<dbReference type="Proteomes" id="UP001217417">
    <property type="component" value="Unassembled WGS sequence"/>
</dbReference>
<feature type="region of interest" description="Disordered" evidence="4">
    <location>
        <begin position="44"/>
        <end position="70"/>
    </location>
</feature>
<evidence type="ECO:0000256" key="1">
    <source>
        <dbReference type="ARBA" id="ARBA00007320"/>
    </source>
</evidence>
<evidence type="ECO:0000259" key="5">
    <source>
        <dbReference type="Pfam" id="PF00828"/>
    </source>
</evidence>
<dbReference type="GO" id="GO:0005762">
    <property type="term" value="C:mitochondrial large ribosomal subunit"/>
    <property type="evidence" value="ECO:0007669"/>
    <property type="project" value="TreeGrafter"/>
</dbReference>
<dbReference type="InterPro" id="IPR005749">
    <property type="entry name" value="Ribosomal_uL15_bac-type"/>
</dbReference>
<dbReference type="EMBL" id="JARPMG010000013">
    <property type="protein sequence ID" value="KAJ8096714.1"/>
    <property type="molecule type" value="Genomic_DNA"/>
</dbReference>
<gene>
    <name evidence="6" type="ORF">POJ06DRAFT_271736</name>
</gene>
<evidence type="ECO:0000313" key="6">
    <source>
        <dbReference type="EMBL" id="KAJ8096714.1"/>
    </source>
</evidence>
<dbReference type="GeneID" id="80884685"/>
<keyword evidence="3" id="KW-0687">Ribonucleoprotein</keyword>
<dbReference type="SUPFAM" id="SSF52080">
    <property type="entry name" value="Ribosomal proteins L15p and L18e"/>
    <property type="match status" value="1"/>
</dbReference>
<dbReference type="InterPro" id="IPR036227">
    <property type="entry name" value="Ribosomal_uL15/eL18_sf"/>
</dbReference>
<organism evidence="6 7">
    <name type="scientific">Lipomyces tetrasporus</name>
    <dbReference type="NCBI Taxonomy" id="54092"/>
    <lineage>
        <taxon>Eukaryota</taxon>
        <taxon>Fungi</taxon>
        <taxon>Dikarya</taxon>
        <taxon>Ascomycota</taxon>
        <taxon>Saccharomycotina</taxon>
        <taxon>Lipomycetes</taxon>
        <taxon>Lipomycetales</taxon>
        <taxon>Lipomycetaceae</taxon>
        <taxon>Lipomyces</taxon>
    </lineage>
</organism>
<dbReference type="HAMAP" id="MF_01341">
    <property type="entry name" value="Ribosomal_uL15"/>
    <property type="match status" value="1"/>
</dbReference>
<dbReference type="InterPro" id="IPR021131">
    <property type="entry name" value="Ribosomal_uL15/eL18"/>
</dbReference>
<dbReference type="GO" id="GO:0006412">
    <property type="term" value="P:translation"/>
    <property type="evidence" value="ECO:0007669"/>
    <property type="project" value="InterPro"/>
</dbReference>
<dbReference type="Pfam" id="PF00828">
    <property type="entry name" value="Ribosomal_L27A"/>
    <property type="match status" value="1"/>
</dbReference>
<name>A0AAD7VPQ2_9ASCO</name>
<sequence length="238" mass="26783">MNSILFSSRRVLAPAWPMLFSACRHQVSVKRSVMSALSNVPTAYRKAKRVGRGPSSGKGKTSGRGMNGQKQKESVHPWFEGGQTPLHKTLPKIGFTNNFAQDLVKLNLGRLQEWIDKGRIDPSKPVTMKHLLDSRACRGIKDGVKLLADGKENFKTPLNITVSRASKEAIKCIEELGGTVTTKYYNRLALRALLRPQYFSTLPLESRPIRRRDIEYYKNSEVRGYLSKPEPRTEKANA</sequence>
<dbReference type="PANTHER" id="PTHR12934:SF11">
    <property type="entry name" value="LARGE RIBOSOMAL SUBUNIT PROTEIN UL15M"/>
    <property type="match status" value="1"/>
</dbReference>
<keyword evidence="2 6" id="KW-0689">Ribosomal protein</keyword>
<dbReference type="RefSeq" id="XP_056040164.1">
    <property type="nucleotide sequence ID" value="XM_056189519.1"/>
</dbReference>
<feature type="compositionally biased region" description="Gly residues" evidence="4">
    <location>
        <begin position="54"/>
        <end position="66"/>
    </location>
</feature>
<dbReference type="GO" id="GO:0003735">
    <property type="term" value="F:structural constituent of ribosome"/>
    <property type="evidence" value="ECO:0007669"/>
    <property type="project" value="InterPro"/>
</dbReference>
<comment type="caution">
    <text evidence="6">The sequence shown here is derived from an EMBL/GenBank/DDBJ whole genome shotgun (WGS) entry which is preliminary data.</text>
</comment>
<accession>A0AAD7VPQ2</accession>
<evidence type="ECO:0000313" key="7">
    <source>
        <dbReference type="Proteomes" id="UP001217417"/>
    </source>
</evidence>
<keyword evidence="7" id="KW-1185">Reference proteome</keyword>
<dbReference type="InterPro" id="IPR030878">
    <property type="entry name" value="Ribosomal_uL15"/>
</dbReference>
<protein>
    <submittedName>
        <fullName evidence="6">Ribosomal protein L18e/L15P</fullName>
    </submittedName>
</protein>
<evidence type="ECO:0000256" key="4">
    <source>
        <dbReference type="SAM" id="MobiDB-lite"/>
    </source>
</evidence>
<comment type="similarity">
    <text evidence="1">Belongs to the universal ribosomal protein uL15 family.</text>
</comment>
<dbReference type="PANTHER" id="PTHR12934">
    <property type="entry name" value="50S RIBOSOMAL PROTEIN L15"/>
    <property type="match status" value="1"/>
</dbReference>
<evidence type="ECO:0000256" key="2">
    <source>
        <dbReference type="ARBA" id="ARBA00022980"/>
    </source>
</evidence>
<dbReference type="NCBIfam" id="TIGR01071">
    <property type="entry name" value="rplO_bact"/>
    <property type="match status" value="1"/>
</dbReference>
<reference evidence="6" key="1">
    <citation type="submission" date="2023-03" db="EMBL/GenBank/DDBJ databases">
        <title>Near-Complete genome sequence of Lipomyces tetrasporous NRRL Y-64009, an oleaginous yeast capable of growing on lignocellulosic hydrolysates.</title>
        <authorList>
            <consortium name="Lawrence Berkeley National Laboratory"/>
            <person name="Jagtap S.S."/>
            <person name="Liu J.-J."/>
            <person name="Walukiewicz H.E."/>
            <person name="Pangilinan J."/>
            <person name="Lipzen A."/>
            <person name="Ahrendt S."/>
            <person name="Koriabine M."/>
            <person name="Cobaugh K."/>
            <person name="Salamov A."/>
            <person name="Yoshinaga Y."/>
            <person name="Ng V."/>
            <person name="Daum C."/>
            <person name="Grigoriev I.V."/>
            <person name="Slininger P.J."/>
            <person name="Dien B.S."/>
            <person name="Jin Y.-S."/>
            <person name="Rao C.V."/>
        </authorList>
    </citation>
    <scope>NUCLEOTIDE SEQUENCE</scope>
    <source>
        <strain evidence="6">NRRL Y-64009</strain>
    </source>
</reference>
<dbReference type="AlphaFoldDB" id="A0AAD7VPQ2"/>
<dbReference type="Gene3D" id="3.100.10.10">
    <property type="match status" value="1"/>
</dbReference>
<feature type="domain" description="Large ribosomal subunit protein uL15/eL18" evidence="5">
    <location>
        <begin position="106"/>
        <end position="181"/>
    </location>
</feature>
<proteinExistence type="inferred from homology"/>
<evidence type="ECO:0000256" key="3">
    <source>
        <dbReference type="ARBA" id="ARBA00023274"/>
    </source>
</evidence>